<dbReference type="Proteomes" id="UP000619295">
    <property type="component" value="Unassembled WGS sequence"/>
</dbReference>
<name>A0A927I0X7_9HYPH</name>
<organism evidence="2 3">
    <name type="scientific">Bosea spartocytisi</name>
    <dbReference type="NCBI Taxonomy" id="2773451"/>
    <lineage>
        <taxon>Bacteria</taxon>
        <taxon>Pseudomonadati</taxon>
        <taxon>Pseudomonadota</taxon>
        <taxon>Alphaproteobacteria</taxon>
        <taxon>Hyphomicrobiales</taxon>
        <taxon>Boseaceae</taxon>
        <taxon>Bosea</taxon>
    </lineage>
</organism>
<feature type="signal peptide" evidence="1">
    <location>
        <begin position="1"/>
        <end position="19"/>
    </location>
</feature>
<evidence type="ECO:0000313" key="2">
    <source>
        <dbReference type="EMBL" id="MBD3849145.1"/>
    </source>
</evidence>
<sequence>MRSALFGTFALAAACSAIASPSRAAEASFSYKASYRNVATDPDGIWTGDALSGGPVTIHEYQLRTASGEFLISQIWNDDCAAATCPTRLLRIEPGGRRAVLIDDMMRQIIPPNDPRFAGLPANGLQAEFARNPFRLSDDGKTLLNGDFRFELGEGKP</sequence>
<reference evidence="2" key="1">
    <citation type="submission" date="2020-09" db="EMBL/GenBank/DDBJ databases">
        <title>Bosea spartocytisi sp. nov. a root nodule endophyte of Spartocytisus supranubius in the high mountain ecosystem fo the Teide National Park (Canary Islands, Spain).</title>
        <authorList>
            <person name="Pulido-Suarez L."/>
            <person name="Peix A."/>
            <person name="Igual J.M."/>
            <person name="Socas-Perez N."/>
            <person name="Velazquez E."/>
            <person name="Flores-Felix J.D."/>
            <person name="Leon-Barrios M."/>
        </authorList>
    </citation>
    <scope>NUCLEOTIDE SEQUENCE</scope>
    <source>
        <strain evidence="2">SSUT16</strain>
    </source>
</reference>
<gene>
    <name evidence="2" type="ORF">IED13_25885</name>
</gene>
<dbReference type="EMBL" id="JACXWY010000030">
    <property type="protein sequence ID" value="MBD3849145.1"/>
    <property type="molecule type" value="Genomic_DNA"/>
</dbReference>
<evidence type="ECO:0000313" key="3">
    <source>
        <dbReference type="Proteomes" id="UP000619295"/>
    </source>
</evidence>
<evidence type="ECO:0008006" key="4">
    <source>
        <dbReference type="Google" id="ProtNLM"/>
    </source>
</evidence>
<evidence type="ECO:0000256" key="1">
    <source>
        <dbReference type="SAM" id="SignalP"/>
    </source>
</evidence>
<dbReference type="PROSITE" id="PS51257">
    <property type="entry name" value="PROKAR_LIPOPROTEIN"/>
    <property type="match status" value="1"/>
</dbReference>
<comment type="caution">
    <text evidence="2">The sequence shown here is derived from an EMBL/GenBank/DDBJ whole genome shotgun (WGS) entry which is preliminary data.</text>
</comment>
<keyword evidence="3" id="KW-1185">Reference proteome</keyword>
<feature type="chain" id="PRO_5037871235" description="Lipoprotein" evidence="1">
    <location>
        <begin position="20"/>
        <end position="157"/>
    </location>
</feature>
<dbReference type="AlphaFoldDB" id="A0A927I0X7"/>
<keyword evidence="1" id="KW-0732">Signal</keyword>
<proteinExistence type="predicted"/>
<dbReference type="RefSeq" id="WP_089172765.1">
    <property type="nucleotide sequence ID" value="NZ_JACXWY010000030.1"/>
</dbReference>
<accession>A0A927I0X7</accession>
<protein>
    <recommendedName>
        <fullName evidence="4">Lipoprotein</fullName>
    </recommendedName>
</protein>